<organism evidence="1 2">
    <name type="scientific">Dallia pectoralis</name>
    <name type="common">Alaska blackfish</name>
    <dbReference type="NCBI Taxonomy" id="75939"/>
    <lineage>
        <taxon>Eukaryota</taxon>
        <taxon>Metazoa</taxon>
        <taxon>Chordata</taxon>
        <taxon>Craniata</taxon>
        <taxon>Vertebrata</taxon>
        <taxon>Euteleostomi</taxon>
        <taxon>Actinopterygii</taxon>
        <taxon>Neopterygii</taxon>
        <taxon>Teleostei</taxon>
        <taxon>Protacanthopterygii</taxon>
        <taxon>Esociformes</taxon>
        <taxon>Umbridae</taxon>
        <taxon>Dallia</taxon>
    </lineage>
</organism>
<evidence type="ECO:0000313" key="2">
    <source>
        <dbReference type="Proteomes" id="UP001157502"/>
    </source>
</evidence>
<gene>
    <name evidence="1" type="ORF">DPEC_G00137310</name>
</gene>
<evidence type="ECO:0000313" key="1">
    <source>
        <dbReference type="EMBL" id="KAJ8004538.1"/>
    </source>
</evidence>
<accession>A0ACC2GM61</accession>
<reference evidence="1" key="1">
    <citation type="submission" date="2021-05" db="EMBL/GenBank/DDBJ databases">
        <authorList>
            <person name="Pan Q."/>
            <person name="Jouanno E."/>
            <person name="Zahm M."/>
            <person name="Klopp C."/>
            <person name="Cabau C."/>
            <person name="Louis A."/>
            <person name="Berthelot C."/>
            <person name="Parey E."/>
            <person name="Roest Crollius H."/>
            <person name="Montfort J."/>
            <person name="Robinson-Rechavi M."/>
            <person name="Bouchez O."/>
            <person name="Lampietro C."/>
            <person name="Lopez Roques C."/>
            <person name="Donnadieu C."/>
            <person name="Postlethwait J."/>
            <person name="Bobe J."/>
            <person name="Dillon D."/>
            <person name="Chandos A."/>
            <person name="von Hippel F."/>
            <person name="Guiguen Y."/>
        </authorList>
    </citation>
    <scope>NUCLEOTIDE SEQUENCE</scope>
    <source>
        <strain evidence="1">YG-Jan2019</strain>
    </source>
</reference>
<keyword evidence="2" id="KW-1185">Reference proteome</keyword>
<dbReference type="EMBL" id="CM055738">
    <property type="protein sequence ID" value="KAJ8004538.1"/>
    <property type="molecule type" value="Genomic_DNA"/>
</dbReference>
<comment type="caution">
    <text evidence="1">The sequence shown here is derived from an EMBL/GenBank/DDBJ whole genome shotgun (WGS) entry which is preliminary data.</text>
</comment>
<name>A0ACC2GM61_DALPE</name>
<protein>
    <submittedName>
        <fullName evidence="1">Uncharacterized protein</fullName>
    </submittedName>
</protein>
<proteinExistence type="predicted"/>
<sequence>MTSFREDFPSFPSPGSTTSVTRIDRNPDNNHPLHVHRLRPSFRRRRDHPFQIQMHNQLSSQYLVLFVPLSPFCPPDSGLPPSPSSRCQGDERRRKPAASRRNQMSQSVWSWVTRRRGQRNV</sequence>
<dbReference type="Proteomes" id="UP001157502">
    <property type="component" value="Chromosome 11"/>
</dbReference>